<sequence>MTRRRSFGAWQSPNTRHRSGQGVPGPDGAAAAAAASKGVQ</sequence>
<dbReference type="RefSeq" id="XP_008729852.1">
    <property type="nucleotide sequence ID" value="XM_008731630.1"/>
</dbReference>
<dbReference type="VEuPathDB" id="FungiDB:G647_07314"/>
<feature type="region of interest" description="Disordered" evidence="1">
    <location>
        <begin position="1"/>
        <end position="40"/>
    </location>
</feature>
<dbReference type="AlphaFoldDB" id="V9D2W9"/>
<name>V9D2W9_9EURO</name>
<proteinExistence type="predicted"/>
<organism evidence="2 3">
    <name type="scientific">Cladophialophora carrionii CBS 160.54</name>
    <dbReference type="NCBI Taxonomy" id="1279043"/>
    <lineage>
        <taxon>Eukaryota</taxon>
        <taxon>Fungi</taxon>
        <taxon>Dikarya</taxon>
        <taxon>Ascomycota</taxon>
        <taxon>Pezizomycotina</taxon>
        <taxon>Eurotiomycetes</taxon>
        <taxon>Chaetothyriomycetidae</taxon>
        <taxon>Chaetothyriales</taxon>
        <taxon>Herpotrichiellaceae</taxon>
        <taxon>Cladophialophora</taxon>
    </lineage>
</organism>
<dbReference type="HOGENOM" id="CLU_3299312_0_0_1"/>
<dbReference type="GeneID" id="19985807"/>
<accession>V9D2W9</accession>
<gene>
    <name evidence="2" type="ORF">G647_07314</name>
</gene>
<evidence type="ECO:0000256" key="1">
    <source>
        <dbReference type="SAM" id="MobiDB-lite"/>
    </source>
</evidence>
<protein>
    <submittedName>
        <fullName evidence="2">Uncharacterized protein</fullName>
    </submittedName>
</protein>
<dbReference type="EMBL" id="KB822707">
    <property type="protein sequence ID" value="ETI20971.1"/>
    <property type="molecule type" value="Genomic_DNA"/>
</dbReference>
<reference evidence="2 3" key="1">
    <citation type="submission" date="2013-03" db="EMBL/GenBank/DDBJ databases">
        <title>The Genome Sequence of Cladophialophora carrionii CBS 160.54.</title>
        <authorList>
            <consortium name="The Broad Institute Genomics Platform"/>
            <person name="Cuomo C."/>
            <person name="de Hoog S."/>
            <person name="Gorbushina A."/>
            <person name="Walker B."/>
            <person name="Young S.K."/>
            <person name="Zeng Q."/>
            <person name="Gargeya S."/>
            <person name="Fitzgerald M."/>
            <person name="Haas B."/>
            <person name="Abouelleil A."/>
            <person name="Allen A.W."/>
            <person name="Alvarado L."/>
            <person name="Arachchi H.M."/>
            <person name="Berlin A.M."/>
            <person name="Chapman S.B."/>
            <person name="Gainer-Dewar J."/>
            <person name="Goldberg J."/>
            <person name="Griggs A."/>
            <person name="Gujja S."/>
            <person name="Hansen M."/>
            <person name="Howarth C."/>
            <person name="Imamovic A."/>
            <person name="Ireland A."/>
            <person name="Larimer J."/>
            <person name="McCowan C."/>
            <person name="Murphy C."/>
            <person name="Pearson M."/>
            <person name="Poon T.W."/>
            <person name="Priest M."/>
            <person name="Roberts A."/>
            <person name="Saif S."/>
            <person name="Shea T."/>
            <person name="Sisk P."/>
            <person name="Sykes S."/>
            <person name="Wortman J."/>
            <person name="Nusbaum C."/>
            <person name="Birren B."/>
        </authorList>
    </citation>
    <scope>NUCLEOTIDE SEQUENCE [LARGE SCALE GENOMIC DNA]</scope>
    <source>
        <strain evidence="2 3">CBS 160.54</strain>
    </source>
</reference>
<evidence type="ECO:0000313" key="3">
    <source>
        <dbReference type="Proteomes" id="UP000030678"/>
    </source>
</evidence>
<dbReference type="Proteomes" id="UP000030678">
    <property type="component" value="Unassembled WGS sequence"/>
</dbReference>
<evidence type="ECO:0000313" key="2">
    <source>
        <dbReference type="EMBL" id="ETI20971.1"/>
    </source>
</evidence>
<feature type="compositionally biased region" description="Low complexity" evidence="1">
    <location>
        <begin position="29"/>
        <end position="40"/>
    </location>
</feature>